<proteinExistence type="predicted"/>
<name>A0A923HPD6_9BURK</name>
<accession>A0A923HPD6</accession>
<comment type="caution">
    <text evidence="1">The sequence shown here is derived from an EMBL/GenBank/DDBJ whole genome shotgun (WGS) entry which is preliminary data.</text>
</comment>
<dbReference type="Proteomes" id="UP000627446">
    <property type="component" value="Unassembled WGS sequence"/>
</dbReference>
<evidence type="ECO:0000313" key="2">
    <source>
        <dbReference type="Proteomes" id="UP000627446"/>
    </source>
</evidence>
<dbReference type="RefSeq" id="WP_186915959.1">
    <property type="nucleotide sequence ID" value="NZ_JACOFZ010000002.1"/>
</dbReference>
<dbReference type="AlphaFoldDB" id="A0A923HPD6"/>
<organism evidence="1 2">
    <name type="scientific">Undibacterium nitidum</name>
    <dbReference type="NCBI Taxonomy" id="2762298"/>
    <lineage>
        <taxon>Bacteria</taxon>
        <taxon>Pseudomonadati</taxon>
        <taxon>Pseudomonadota</taxon>
        <taxon>Betaproteobacteria</taxon>
        <taxon>Burkholderiales</taxon>
        <taxon>Oxalobacteraceae</taxon>
        <taxon>Undibacterium</taxon>
    </lineage>
</organism>
<evidence type="ECO:0000313" key="1">
    <source>
        <dbReference type="EMBL" id="MBC3881541.1"/>
    </source>
</evidence>
<keyword evidence="2" id="KW-1185">Reference proteome</keyword>
<reference evidence="1" key="1">
    <citation type="submission" date="2020-08" db="EMBL/GenBank/DDBJ databases">
        <title>Novel species isolated from subtropical streams in China.</title>
        <authorList>
            <person name="Lu H."/>
        </authorList>
    </citation>
    <scope>NUCLEOTIDE SEQUENCE</scope>
    <source>
        <strain evidence="1">LX22W</strain>
    </source>
</reference>
<sequence length="290" mass="33614">MADKKSDKKSTKDSKLTVFNSMRAAAWVNDLKRRTEVESDKALLKSIPTIQDLEVRFGRYLSGIHLPSGMIRNAIHAYAPVKKSRFVFELGPEDKGEFVSLWMLFQDRYDEFWTIIEDVIPRLPTDREEGHYGRIDRIAAIFCATDTWADIRVKRAYSFEKNNPVQVYMDEFQVLPELRFLAAVIAIWRLSMLVREGEEATEYLLHCLLTGPYVQVLEKHGIYEHVCFLVHAFAVRHYLMQGQTSLAAKIFSDIYQPTEKRMEIQKSEKSSDLPDSTKAVFSFWNSSVLK</sequence>
<dbReference type="EMBL" id="JACOFZ010000002">
    <property type="protein sequence ID" value="MBC3881541.1"/>
    <property type="molecule type" value="Genomic_DNA"/>
</dbReference>
<protein>
    <submittedName>
        <fullName evidence="1">Uncharacterized protein</fullName>
    </submittedName>
</protein>
<gene>
    <name evidence="1" type="ORF">H8K36_09175</name>
</gene>